<dbReference type="EMBL" id="CP150951">
    <property type="protein sequence ID" value="WZC49533.1"/>
    <property type="molecule type" value="Genomic_DNA"/>
</dbReference>
<protein>
    <submittedName>
        <fullName evidence="4">SDR family NAD(P)-dependent oxidoreductase</fullName>
        <ecNumber evidence="4">1.1.1.-</ecNumber>
    </submittedName>
</protein>
<keyword evidence="4" id="KW-0560">Oxidoreductase</keyword>
<proteinExistence type="inferred from homology"/>
<organism evidence="4 5">
    <name type="scientific">Yoonia phaeophyticola</name>
    <dbReference type="NCBI Taxonomy" id="3137369"/>
    <lineage>
        <taxon>Bacteria</taxon>
        <taxon>Pseudomonadati</taxon>
        <taxon>Pseudomonadota</taxon>
        <taxon>Alphaproteobacteria</taxon>
        <taxon>Rhodobacterales</taxon>
        <taxon>Paracoccaceae</taxon>
        <taxon>Yoonia</taxon>
    </lineage>
</organism>
<dbReference type="PRINTS" id="PR00081">
    <property type="entry name" value="GDHRDH"/>
</dbReference>
<dbReference type="Pfam" id="PF00106">
    <property type="entry name" value="adh_short"/>
    <property type="match status" value="1"/>
</dbReference>
<dbReference type="PROSITE" id="PS00061">
    <property type="entry name" value="ADH_SHORT"/>
    <property type="match status" value="1"/>
</dbReference>
<dbReference type="PANTHER" id="PTHR42879">
    <property type="entry name" value="3-OXOACYL-(ACYL-CARRIER-PROTEIN) REDUCTASE"/>
    <property type="match status" value="1"/>
</dbReference>
<evidence type="ECO:0000256" key="1">
    <source>
        <dbReference type="ARBA" id="ARBA00006484"/>
    </source>
</evidence>
<dbReference type="Gene3D" id="3.40.50.720">
    <property type="entry name" value="NAD(P)-binding Rossmann-like Domain"/>
    <property type="match status" value="1"/>
</dbReference>
<dbReference type="InterPro" id="IPR036291">
    <property type="entry name" value="NAD(P)-bd_dom_sf"/>
</dbReference>
<dbReference type="PANTHER" id="PTHR42879:SF2">
    <property type="entry name" value="3-OXOACYL-[ACYL-CARRIER-PROTEIN] REDUCTASE FABG"/>
    <property type="match status" value="1"/>
</dbReference>
<dbReference type="GO" id="GO:0016491">
    <property type="term" value="F:oxidoreductase activity"/>
    <property type="evidence" value="ECO:0007669"/>
    <property type="project" value="UniProtKB-KW"/>
</dbReference>
<dbReference type="InterPro" id="IPR057326">
    <property type="entry name" value="KR_dom"/>
</dbReference>
<dbReference type="SUPFAM" id="SSF51735">
    <property type="entry name" value="NAD(P)-binding Rossmann-fold domains"/>
    <property type="match status" value="1"/>
</dbReference>
<dbReference type="PRINTS" id="PR00080">
    <property type="entry name" value="SDRFAMILY"/>
</dbReference>
<comment type="similarity">
    <text evidence="1 2">Belongs to the short-chain dehydrogenases/reductases (SDR) family.</text>
</comment>
<evidence type="ECO:0000313" key="5">
    <source>
        <dbReference type="Proteomes" id="UP001440612"/>
    </source>
</evidence>
<dbReference type="InterPro" id="IPR050259">
    <property type="entry name" value="SDR"/>
</dbReference>
<evidence type="ECO:0000256" key="2">
    <source>
        <dbReference type="RuleBase" id="RU000363"/>
    </source>
</evidence>
<dbReference type="SMART" id="SM00822">
    <property type="entry name" value="PKS_KR"/>
    <property type="match status" value="1"/>
</dbReference>
<dbReference type="EC" id="1.1.1.-" evidence="4"/>
<dbReference type="RefSeq" id="WP_341367643.1">
    <property type="nucleotide sequence ID" value="NZ_CP150951.2"/>
</dbReference>
<accession>A0ABZ2VA95</accession>
<feature type="domain" description="Ketoreductase" evidence="3">
    <location>
        <begin position="3"/>
        <end position="181"/>
    </location>
</feature>
<dbReference type="InterPro" id="IPR020904">
    <property type="entry name" value="Sc_DH/Rdtase_CS"/>
</dbReference>
<name>A0ABZ2VA95_9RHOB</name>
<dbReference type="CDD" id="cd05233">
    <property type="entry name" value="SDR_c"/>
    <property type="match status" value="1"/>
</dbReference>
<reference evidence="5" key="1">
    <citation type="submission" date="2024-04" db="EMBL/GenBank/DDBJ databases">
        <title>Phylogenomic analyses of a clade within the roseobacter group suggest taxonomic reassignments of species of the genera Aestuariivita, Citreicella, Loktanella, Nautella, Pelagibaca, Ruegeria, Thalassobius, Thiobacimonas and Tropicibacter, and the proposal o.</title>
        <authorList>
            <person name="Jeon C.O."/>
        </authorList>
    </citation>
    <scope>NUCLEOTIDE SEQUENCE [LARGE SCALE GENOMIC DNA]</scope>
    <source>
        <strain evidence="5">BS5-3</strain>
    </source>
</reference>
<gene>
    <name evidence="4" type="ORF">AABB29_02455</name>
</gene>
<evidence type="ECO:0000259" key="3">
    <source>
        <dbReference type="SMART" id="SM00822"/>
    </source>
</evidence>
<dbReference type="InterPro" id="IPR002347">
    <property type="entry name" value="SDR_fam"/>
</dbReference>
<dbReference type="Proteomes" id="UP001440612">
    <property type="component" value="Chromosome"/>
</dbReference>
<evidence type="ECO:0000313" key="4">
    <source>
        <dbReference type="EMBL" id="WZC49533.1"/>
    </source>
</evidence>
<sequence length="241" mass="25215">MDQVAVVTGGARGIGLACAQELAASGSKIALWDMDPSALAEAKELLPQAETVTVNMADYAQIEAAVATTETALGPVTQVVNSAGIAGPNTVIEEYPLSDWADIVQINLTGSFYLLRAVLPGMKERGYGRIVLIASVAGKEGNPNASAYSASKAGVIGLTKSAGKETAHLDIAVNCVTPAAAKTRIFDQMSQEHIDYMLSKIPRGRFLQLNEAAAMIGWLCSKENSFTTGATFDLSGGRATY</sequence>
<keyword evidence="5" id="KW-1185">Reference proteome</keyword>